<dbReference type="OrthoDB" id="9816206at2"/>
<name>A0A4R1KTI5_9BACT</name>
<sequence length="340" mass="38121">MPYKPLPTDNVPGHEAVELRLQSIDANVALAEAFYDFDTRNYRLTLVGPNGRHADAVFNGDFLDDVRDNPDGPRSKYSIELTQNLHAPLLEAIETKGLIAYGDELLKYFLLQFIYAEQRSNRSVEKYNTIGKGIQGDFERWLRADLTTEEKDKLIWAWSELLRLRLIAPTGTDLAIPDNWVKVTEKGISAVEGKSYADYAEIEIFIGKGEVYTGMRQVQLVFQQAKGNIVIIDPWVDESMLDFIAALDPVVSVQLATQNVSKSFGAAYAKLAQQRGNVEARSSNAFHDRFVILDGAALYHFGSSLNHLGKKATVVSKKSDDMLARTLGEFNKYWPNAQPL</sequence>
<evidence type="ECO:0000313" key="1">
    <source>
        <dbReference type="EMBL" id="TCK68486.1"/>
    </source>
</evidence>
<protein>
    <submittedName>
        <fullName evidence="1">Uncharacterized protein</fullName>
    </submittedName>
</protein>
<dbReference type="EMBL" id="SMGK01000009">
    <property type="protein sequence ID" value="TCK68486.1"/>
    <property type="molecule type" value="Genomic_DNA"/>
</dbReference>
<gene>
    <name evidence="1" type="ORF">C7378_3565</name>
</gene>
<proteinExistence type="predicted"/>
<reference evidence="1 2" key="1">
    <citation type="submission" date="2019-03" db="EMBL/GenBank/DDBJ databases">
        <title>Genomic Encyclopedia of Type Strains, Phase IV (KMG-IV): sequencing the most valuable type-strain genomes for metagenomic binning, comparative biology and taxonomic classification.</title>
        <authorList>
            <person name="Goeker M."/>
        </authorList>
    </citation>
    <scope>NUCLEOTIDE SEQUENCE [LARGE SCALE GENOMIC DNA]</scope>
    <source>
        <strain evidence="1 2">DSM 103428</strain>
    </source>
</reference>
<dbReference type="Proteomes" id="UP000295210">
    <property type="component" value="Unassembled WGS sequence"/>
</dbReference>
<accession>A0A4R1KTI5</accession>
<dbReference type="RefSeq" id="WP_131999569.1">
    <property type="nucleotide sequence ID" value="NZ_SMGK01000009.1"/>
</dbReference>
<organism evidence="1 2">
    <name type="scientific">Acidipila rosea</name>
    <dbReference type="NCBI Taxonomy" id="768535"/>
    <lineage>
        <taxon>Bacteria</taxon>
        <taxon>Pseudomonadati</taxon>
        <taxon>Acidobacteriota</taxon>
        <taxon>Terriglobia</taxon>
        <taxon>Terriglobales</taxon>
        <taxon>Acidobacteriaceae</taxon>
        <taxon>Acidipila</taxon>
    </lineage>
</organism>
<keyword evidence="2" id="KW-1185">Reference proteome</keyword>
<comment type="caution">
    <text evidence="1">The sequence shown here is derived from an EMBL/GenBank/DDBJ whole genome shotgun (WGS) entry which is preliminary data.</text>
</comment>
<dbReference type="AlphaFoldDB" id="A0A4R1KTI5"/>
<evidence type="ECO:0000313" key="2">
    <source>
        <dbReference type="Proteomes" id="UP000295210"/>
    </source>
</evidence>